<protein>
    <submittedName>
        <fullName evidence="1">SGNH/GDSL hydrolase family protein</fullName>
    </submittedName>
</protein>
<accession>A0ACC6AAC4</accession>
<proteinExistence type="predicted"/>
<evidence type="ECO:0000313" key="1">
    <source>
        <dbReference type="EMBL" id="MCM3737535.1"/>
    </source>
</evidence>
<evidence type="ECO:0000313" key="2">
    <source>
        <dbReference type="Proteomes" id="UP001202289"/>
    </source>
</evidence>
<comment type="caution">
    <text evidence="1">The sequence shown here is derived from an EMBL/GenBank/DDBJ whole genome shotgun (WGS) entry which is preliminary data.</text>
</comment>
<name>A0ACC6AAC4_9BACI</name>
<organism evidence="1 2">
    <name type="scientific">Bacillus cytotoxicus</name>
    <dbReference type="NCBI Taxonomy" id="580165"/>
    <lineage>
        <taxon>Bacteria</taxon>
        <taxon>Bacillati</taxon>
        <taxon>Bacillota</taxon>
        <taxon>Bacilli</taxon>
        <taxon>Bacillales</taxon>
        <taxon>Bacillaceae</taxon>
        <taxon>Bacillus</taxon>
        <taxon>Bacillus cereus group</taxon>
    </lineage>
</organism>
<keyword evidence="2" id="KW-1185">Reference proteome</keyword>
<sequence length="189" mass="21706">MKRLICFGDSITAGEMFENKALRLTPRLQNAFPKWEILNAGIPGNNTYDALKRLEEDVLSHQPSFVIVFFGANDAAFHKQIPLQDYRENLLEIVERISPYKVLLISPAPIDEERQYARANTVLKQYAEVVSDVATQTGSNFLDLYTSIIQLPNYMLLLENEEQDGLHFGVHGYEYLAEVIIEKIKEIKW</sequence>
<dbReference type="Proteomes" id="UP001202289">
    <property type="component" value="Unassembled WGS sequence"/>
</dbReference>
<reference evidence="1" key="1">
    <citation type="submission" date="2022-05" db="EMBL/GenBank/DDBJ databases">
        <title>Comparative Genomics of Spacecraft Associated Microbes.</title>
        <authorList>
            <person name="Tran M.T."/>
            <person name="Wright A."/>
            <person name="Seuylemezian A."/>
            <person name="Eisen J."/>
            <person name="Coil D."/>
        </authorList>
    </citation>
    <scope>NUCLEOTIDE SEQUENCE</scope>
    <source>
        <strain evidence="1">FAIRING 10M-2.2</strain>
    </source>
</reference>
<dbReference type="EMBL" id="JAMBOP010000025">
    <property type="protein sequence ID" value="MCM3737535.1"/>
    <property type="molecule type" value="Genomic_DNA"/>
</dbReference>
<gene>
    <name evidence="1" type="ORF">M3215_17460</name>
</gene>
<keyword evidence="1" id="KW-0378">Hydrolase</keyword>